<dbReference type="SUPFAM" id="SSF50249">
    <property type="entry name" value="Nucleic acid-binding proteins"/>
    <property type="match status" value="1"/>
</dbReference>
<gene>
    <name evidence="3" type="ORF">BAY60_19540</name>
</gene>
<comment type="caution">
    <text evidence="3">The sequence shown here is derived from an EMBL/GenBank/DDBJ whole genome shotgun (WGS) entry which is preliminary data.</text>
</comment>
<dbReference type="AlphaFoldDB" id="A0A2V4AUK2"/>
<dbReference type="InterPro" id="IPR022002">
    <property type="entry name" value="ChsH2_Znr"/>
</dbReference>
<dbReference type="EMBL" id="MASW01000004">
    <property type="protein sequence ID" value="PXY24699.1"/>
    <property type="molecule type" value="Genomic_DNA"/>
</dbReference>
<feature type="domain" description="ChsH2 rubredoxin-like zinc ribbon" evidence="2">
    <location>
        <begin position="26"/>
        <end position="59"/>
    </location>
</feature>
<dbReference type="Pfam" id="PF12172">
    <property type="entry name" value="zf-ChsH2"/>
    <property type="match status" value="1"/>
</dbReference>
<dbReference type="Proteomes" id="UP000249915">
    <property type="component" value="Unassembled WGS sequence"/>
</dbReference>
<reference evidence="3 4" key="1">
    <citation type="submission" date="2016-07" db="EMBL/GenBank/DDBJ databases">
        <title>Draft genome sequence of Prauserella muralis DSM 45305, isolated from a mould-covered wall in an indoor environment.</title>
        <authorList>
            <person name="Ruckert C."/>
            <person name="Albersmeier A."/>
            <person name="Jiang C.-L."/>
            <person name="Jiang Y."/>
            <person name="Kalinowski J."/>
            <person name="Schneider O."/>
            <person name="Winkler A."/>
            <person name="Zotchev S.B."/>
        </authorList>
    </citation>
    <scope>NUCLEOTIDE SEQUENCE [LARGE SCALE GENOMIC DNA]</scope>
    <source>
        <strain evidence="3 4">DSM 45305</strain>
    </source>
</reference>
<dbReference type="InterPro" id="IPR012340">
    <property type="entry name" value="NA-bd_OB-fold"/>
</dbReference>
<dbReference type="RefSeq" id="WP_112282683.1">
    <property type="nucleotide sequence ID" value="NZ_MASW01000004.1"/>
</dbReference>
<evidence type="ECO:0000313" key="4">
    <source>
        <dbReference type="Proteomes" id="UP000249915"/>
    </source>
</evidence>
<dbReference type="Pfam" id="PF01796">
    <property type="entry name" value="OB_ChsH2_C"/>
    <property type="match status" value="1"/>
</dbReference>
<evidence type="ECO:0000259" key="2">
    <source>
        <dbReference type="Pfam" id="PF12172"/>
    </source>
</evidence>
<sequence>MTTPIPVWERYPAAPIDQDNVALYKGWLRHELTLPRCGNCGKWHAPSYPLCPFCWSFDLIPTPLSGRGTVHLSILLHQGPSAKGVSYPYPVVTVELAEQAGLRFTSTAVEGCGRLAIGTPVELAWLDRDGAPFPAFRPRDGATQ</sequence>
<keyword evidence="4" id="KW-1185">Reference proteome</keyword>
<evidence type="ECO:0000313" key="3">
    <source>
        <dbReference type="EMBL" id="PXY24699.1"/>
    </source>
</evidence>
<accession>A0A2V4AUK2</accession>
<name>A0A2V4AUK2_9PSEU</name>
<dbReference type="InterPro" id="IPR002878">
    <property type="entry name" value="ChsH2_C"/>
</dbReference>
<feature type="domain" description="ChsH2 C-terminal OB-fold" evidence="1">
    <location>
        <begin position="63"/>
        <end position="125"/>
    </location>
</feature>
<organism evidence="3 4">
    <name type="scientific">Prauserella muralis</name>
    <dbReference type="NCBI Taxonomy" id="588067"/>
    <lineage>
        <taxon>Bacteria</taxon>
        <taxon>Bacillati</taxon>
        <taxon>Actinomycetota</taxon>
        <taxon>Actinomycetes</taxon>
        <taxon>Pseudonocardiales</taxon>
        <taxon>Pseudonocardiaceae</taxon>
        <taxon>Prauserella</taxon>
    </lineage>
</organism>
<evidence type="ECO:0000259" key="1">
    <source>
        <dbReference type="Pfam" id="PF01796"/>
    </source>
</evidence>
<proteinExistence type="predicted"/>
<dbReference type="OrthoDB" id="7470921at2"/>
<protein>
    <submittedName>
        <fullName evidence="3">Uncharacterized protein</fullName>
    </submittedName>
</protein>